<dbReference type="Proteomes" id="UP000184139">
    <property type="component" value="Unassembled WGS sequence"/>
</dbReference>
<organism evidence="5 6">
    <name type="scientific">Desulfofustis glycolicus DSM 9705</name>
    <dbReference type="NCBI Taxonomy" id="1121409"/>
    <lineage>
        <taxon>Bacteria</taxon>
        <taxon>Pseudomonadati</taxon>
        <taxon>Thermodesulfobacteriota</taxon>
        <taxon>Desulfobulbia</taxon>
        <taxon>Desulfobulbales</taxon>
        <taxon>Desulfocapsaceae</taxon>
        <taxon>Desulfofustis</taxon>
    </lineage>
</organism>
<keyword evidence="2 5" id="KW-0436">Ligase</keyword>
<dbReference type="EMBL" id="FQXS01000034">
    <property type="protein sequence ID" value="SHI10262.1"/>
    <property type="molecule type" value="Genomic_DNA"/>
</dbReference>
<dbReference type="InterPro" id="IPR011095">
    <property type="entry name" value="Dala_Dala_lig_C"/>
</dbReference>
<dbReference type="InterPro" id="IPR011761">
    <property type="entry name" value="ATP-grasp"/>
</dbReference>
<keyword evidence="3" id="KW-0547">Nucleotide-binding</keyword>
<keyword evidence="6" id="KW-1185">Reference proteome</keyword>
<gene>
    <name evidence="5" type="ORF">SAMN02745124_03927</name>
</gene>
<evidence type="ECO:0000313" key="6">
    <source>
        <dbReference type="Proteomes" id="UP000184139"/>
    </source>
</evidence>
<proteinExistence type="inferred from homology"/>
<protein>
    <submittedName>
        <fullName evidence="5">D-alanine-D-alanine ligase</fullName>
    </submittedName>
</protein>
<dbReference type="OrthoDB" id="9813261at2"/>
<dbReference type="STRING" id="1121409.SAMN02745124_03927"/>
<dbReference type="GO" id="GO:0008716">
    <property type="term" value="F:D-alanine-D-alanine ligase activity"/>
    <property type="evidence" value="ECO:0007669"/>
    <property type="project" value="InterPro"/>
</dbReference>
<dbReference type="RefSeq" id="WP_161949891.1">
    <property type="nucleotide sequence ID" value="NZ_FQXS01000034.1"/>
</dbReference>
<sequence>MIGLIYNQPIATGEAHWQSSADVMAQVEAIETSLTALGRTSVRLPMTRDLSHFLQTVAAAKIEVAFNLCESIDDDPFFVAHPAALLELLGLPFSGSGSAALQATTDKHLMKLILRGAGLPTPGSFLYNGEESYDGDDLEFPVILKPQFQDASIGIDQESVIDQPHRLATASQHLYRRYGPILVEEYIDGREFNVSVIGNAPPQTLPVAEIDFSGMPGSLRKIVDYNAKWAPDSIEYRETKRVFPTLDDELITRLNDIALSCYRLFGLRDYGRIDLRMDRNGRPFVLEINTNPCLSPDAGFAAACGAAGHDYTAMVAQMTTFLGDRMV</sequence>
<dbReference type="Gene3D" id="3.30.1490.20">
    <property type="entry name" value="ATP-grasp fold, A domain"/>
    <property type="match status" value="1"/>
</dbReference>
<evidence type="ECO:0000313" key="5">
    <source>
        <dbReference type="EMBL" id="SHI10262.1"/>
    </source>
</evidence>
<dbReference type="PROSITE" id="PS50975">
    <property type="entry name" value="ATP_GRASP"/>
    <property type="match status" value="1"/>
</dbReference>
<dbReference type="GO" id="GO:0046872">
    <property type="term" value="F:metal ion binding"/>
    <property type="evidence" value="ECO:0007669"/>
    <property type="project" value="InterPro"/>
</dbReference>
<evidence type="ECO:0000259" key="4">
    <source>
        <dbReference type="PROSITE" id="PS50975"/>
    </source>
</evidence>
<reference evidence="5 6" key="1">
    <citation type="submission" date="2016-11" db="EMBL/GenBank/DDBJ databases">
        <authorList>
            <person name="Jaros S."/>
            <person name="Januszkiewicz K."/>
            <person name="Wedrychowicz H."/>
        </authorList>
    </citation>
    <scope>NUCLEOTIDE SEQUENCE [LARGE SCALE GENOMIC DNA]</scope>
    <source>
        <strain evidence="5 6">DSM 9705</strain>
    </source>
</reference>
<dbReference type="PANTHER" id="PTHR23132:SF23">
    <property type="entry name" value="D-ALANINE--D-ALANINE LIGASE B"/>
    <property type="match status" value="1"/>
</dbReference>
<comment type="similarity">
    <text evidence="1">Belongs to the D-alanine--D-alanine ligase family.</text>
</comment>
<dbReference type="Gene3D" id="3.30.470.20">
    <property type="entry name" value="ATP-grasp fold, B domain"/>
    <property type="match status" value="1"/>
</dbReference>
<feature type="domain" description="ATP-grasp" evidence="4">
    <location>
        <begin position="111"/>
        <end position="320"/>
    </location>
</feature>
<dbReference type="SUPFAM" id="SSF56059">
    <property type="entry name" value="Glutathione synthetase ATP-binding domain-like"/>
    <property type="match status" value="1"/>
</dbReference>
<dbReference type="AlphaFoldDB" id="A0A1M5YE89"/>
<dbReference type="GO" id="GO:0005524">
    <property type="term" value="F:ATP binding"/>
    <property type="evidence" value="ECO:0007669"/>
    <property type="project" value="UniProtKB-UniRule"/>
</dbReference>
<evidence type="ECO:0000256" key="3">
    <source>
        <dbReference type="PROSITE-ProRule" id="PRU00409"/>
    </source>
</evidence>
<evidence type="ECO:0000256" key="1">
    <source>
        <dbReference type="ARBA" id="ARBA00010871"/>
    </source>
</evidence>
<accession>A0A1M5YE89</accession>
<evidence type="ECO:0000256" key="2">
    <source>
        <dbReference type="ARBA" id="ARBA00022598"/>
    </source>
</evidence>
<name>A0A1M5YE89_9BACT</name>
<dbReference type="Pfam" id="PF07478">
    <property type="entry name" value="Dala_Dala_lig_C"/>
    <property type="match status" value="1"/>
</dbReference>
<keyword evidence="3" id="KW-0067">ATP-binding</keyword>
<dbReference type="InterPro" id="IPR013815">
    <property type="entry name" value="ATP_grasp_subdomain_1"/>
</dbReference>
<dbReference type="PANTHER" id="PTHR23132">
    <property type="entry name" value="D-ALANINE--D-ALANINE LIGASE"/>
    <property type="match status" value="1"/>
</dbReference>